<proteinExistence type="predicted"/>
<sequence length="186" mass="20873">MNVCIFYFEQFANHEIVFACHEFRKQNILAVGLEKGIYQCTEGQKVVVEYGLDELSLDDIDVFIVPGGITENIQDNPELLRFIAELHRRKTIIGGICGGTFILAKSGILKNTPCTGHFIRFEAGTPEIALFSDADLRDEDVVVHDNIVTAKGKAFIEFALALADTAGLFRAREEYENERSWLKNSI</sequence>
<dbReference type="EMBL" id="JNUP01000059">
    <property type="protein sequence ID" value="KGE72209.1"/>
    <property type="molecule type" value="Genomic_DNA"/>
</dbReference>
<evidence type="ECO:0000259" key="1">
    <source>
        <dbReference type="Pfam" id="PF01965"/>
    </source>
</evidence>
<dbReference type="GO" id="GO:0006355">
    <property type="term" value="P:regulation of DNA-templated transcription"/>
    <property type="evidence" value="ECO:0007669"/>
    <property type="project" value="TreeGrafter"/>
</dbReference>
<dbReference type="STRING" id="1480694.DC28_07440"/>
<dbReference type="Gene3D" id="3.40.50.880">
    <property type="match status" value="1"/>
</dbReference>
<dbReference type="Proteomes" id="UP000029692">
    <property type="component" value="Unassembled WGS sequence"/>
</dbReference>
<reference evidence="2 3" key="1">
    <citation type="submission" date="2014-05" db="EMBL/GenBank/DDBJ databases">
        <title>De novo Genome Sequence of Spirocheata sp.</title>
        <authorList>
            <person name="Shivani Y."/>
            <person name="Subhash Y."/>
            <person name="Tushar L."/>
            <person name="Sasikala C."/>
            <person name="Ramana C.V."/>
        </authorList>
    </citation>
    <scope>NUCLEOTIDE SEQUENCE [LARGE SCALE GENOMIC DNA]</scope>
    <source>
        <strain evidence="2 3">JC230</strain>
    </source>
</reference>
<name>A0A098QWW2_9SPIO</name>
<dbReference type="AlphaFoldDB" id="A0A098QWW2"/>
<dbReference type="Pfam" id="PF01965">
    <property type="entry name" value="DJ-1_PfpI"/>
    <property type="match status" value="1"/>
</dbReference>
<dbReference type="InterPro" id="IPR029062">
    <property type="entry name" value="Class_I_gatase-like"/>
</dbReference>
<keyword evidence="3" id="KW-1185">Reference proteome</keyword>
<dbReference type="PANTHER" id="PTHR43130">
    <property type="entry name" value="ARAC-FAMILY TRANSCRIPTIONAL REGULATOR"/>
    <property type="match status" value="1"/>
</dbReference>
<dbReference type="PANTHER" id="PTHR43130:SF2">
    <property type="entry name" value="DJ-1_PFPI DOMAIN-CONTAINING PROTEIN"/>
    <property type="match status" value="1"/>
</dbReference>
<comment type="caution">
    <text evidence="2">The sequence shown here is derived from an EMBL/GenBank/DDBJ whole genome shotgun (WGS) entry which is preliminary data.</text>
</comment>
<dbReference type="SUPFAM" id="SSF52317">
    <property type="entry name" value="Class I glutamine amidotransferase-like"/>
    <property type="match status" value="1"/>
</dbReference>
<dbReference type="InterPro" id="IPR002818">
    <property type="entry name" value="DJ-1/PfpI"/>
</dbReference>
<accession>A0A098QWW2</accession>
<evidence type="ECO:0000313" key="2">
    <source>
        <dbReference type="EMBL" id="KGE72209.1"/>
    </source>
</evidence>
<dbReference type="eggNOG" id="COG0693">
    <property type="taxonomic scope" value="Bacteria"/>
</dbReference>
<organism evidence="2 3">
    <name type="scientific">Spirochaeta lutea</name>
    <dbReference type="NCBI Taxonomy" id="1480694"/>
    <lineage>
        <taxon>Bacteria</taxon>
        <taxon>Pseudomonadati</taxon>
        <taxon>Spirochaetota</taxon>
        <taxon>Spirochaetia</taxon>
        <taxon>Spirochaetales</taxon>
        <taxon>Spirochaetaceae</taxon>
        <taxon>Spirochaeta</taxon>
    </lineage>
</organism>
<feature type="domain" description="DJ-1/PfpI" evidence="1">
    <location>
        <begin position="2"/>
        <end position="163"/>
    </location>
</feature>
<protein>
    <recommendedName>
        <fullName evidence="1">DJ-1/PfpI domain-containing protein</fullName>
    </recommendedName>
</protein>
<dbReference type="InterPro" id="IPR052158">
    <property type="entry name" value="INH-QAR"/>
</dbReference>
<dbReference type="RefSeq" id="WP_037547322.1">
    <property type="nucleotide sequence ID" value="NZ_JNUP01000059.1"/>
</dbReference>
<gene>
    <name evidence="2" type="ORF">DC28_07440</name>
</gene>
<evidence type="ECO:0000313" key="3">
    <source>
        <dbReference type="Proteomes" id="UP000029692"/>
    </source>
</evidence>